<evidence type="ECO:0000313" key="3">
    <source>
        <dbReference type="Proteomes" id="UP000324897"/>
    </source>
</evidence>
<protein>
    <submittedName>
        <fullName evidence="2">Uncharacterized protein</fullName>
    </submittedName>
</protein>
<keyword evidence="3" id="KW-1185">Reference proteome</keyword>
<dbReference type="Gramene" id="TVT99069">
    <property type="protein sequence ID" value="TVT99069"/>
    <property type="gene ID" value="EJB05_55590"/>
</dbReference>
<name>A0A5J9SJB3_9POAL</name>
<feature type="region of interest" description="Disordered" evidence="1">
    <location>
        <begin position="63"/>
        <end position="122"/>
    </location>
</feature>
<dbReference type="EMBL" id="RWGY01000770">
    <property type="protein sequence ID" value="TVT99069.1"/>
    <property type="molecule type" value="Genomic_DNA"/>
</dbReference>
<dbReference type="OrthoDB" id="10513102at2759"/>
<dbReference type="Proteomes" id="UP000324897">
    <property type="component" value="Unassembled WGS sequence"/>
</dbReference>
<proteinExistence type="predicted"/>
<sequence>MTKSLGNRNSTQSSRRNCRTLLPETMKNSCCSSCVPSSMKATAIILAVLVSCSIVDCSEVLPDVGAHPDGGREGWSPPAPRPGTVQHRCPDLEPECRHPGTLPPATAPPHRKMQPGWKEGRY</sequence>
<dbReference type="AlphaFoldDB" id="A0A5J9SJB3"/>
<gene>
    <name evidence="2" type="ORF">EJB05_55590</name>
</gene>
<accession>A0A5J9SJB3</accession>
<evidence type="ECO:0000256" key="1">
    <source>
        <dbReference type="SAM" id="MobiDB-lite"/>
    </source>
</evidence>
<evidence type="ECO:0000313" key="2">
    <source>
        <dbReference type="EMBL" id="TVT99069.1"/>
    </source>
</evidence>
<comment type="caution">
    <text evidence="2">The sequence shown here is derived from an EMBL/GenBank/DDBJ whole genome shotgun (WGS) entry which is preliminary data.</text>
</comment>
<organism evidence="2 3">
    <name type="scientific">Eragrostis curvula</name>
    <name type="common">weeping love grass</name>
    <dbReference type="NCBI Taxonomy" id="38414"/>
    <lineage>
        <taxon>Eukaryota</taxon>
        <taxon>Viridiplantae</taxon>
        <taxon>Streptophyta</taxon>
        <taxon>Embryophyta</taxon>
        <taxon>Tracheophyta</taxon>
        <taxon>Spermatophyta</taxon>
        <taxon>Magnoliopsida</taxon>
        <taxon>Liliopsida</taxon>
        <taxon>Poales</taxon>
        <taxon>Poaceae</taxon>
        <taxon>PACMAD clade</taxon>
        <taxon>Chloridoideae</taxon>
        <taxon>Eragrostideae</taxon>
        <taxon>Eragrostidinae</taxon>
        <taxon>Eragrostis</taxon>
    </lineage>
</organism>
<reference evidence="2 3" key="1">
    <citation type="journal article" date="2019" name="Sci. Rep.">
        <title>A high-quality genome of Eragrostis curvula grass provides insights into Poaceae evolution and supports new strategies to enhance forage quality.</title>
        <authorList>
            <person name="Carballo J."/>
            <person name="Santos B.A.C.M."/>
            <person name="Zappacosta D."/>
            <person name="Garbus I."/>
            <person name="Selva J.P."/>
            <person name="Gallo C.A."/>
            <person name="Diaz A."/>
            <person name="Albertini E."/>
            <person name="Caccamo M."/>
            <person name="Echenique V."/>
        </authorList>
    </citation>
    <scope>NUCLEOTIDE SEQUENCE [LARGE SCALE GENOMIC DNA]</scope>
    <source>
        <strain evidence="3">cv. Victoria</strain>
        <tissue evidence="2">Leaf</tissue>
    </source>
</reference>
<feature type="compositionally biased region" description="Basic and acidic residues" evidence="1">
    <location>
        <begin position="88"/>
        <end position="98"/>
    </location>
</feature>